<dbReference type="InParanoid" id="A0A1S0TVE0"/>
<accession>A0A1S0TVE0</accession>
<proteinExistence type="predicted"/>
<dbReference type="EMBL" id="JH712187">
    <property type="protein sequence ID" value="EFO20808.1"/>
    <property type="molecule type" value="Genomic_DNA"/>
</dbReference>
<organism evidence="1">
    <name type="scientific">Loa loa</name>
    <name type="common">Eye worm</name>
    <name type="synonym">Filaria loa</name>
    <dbReference type="NCBI Taxonomy" id="7209"/>
    <lineage>
        <taxon>Eukaryota</taxon>
        <taxon>Metazoa</taxon>
        <taxon>Ecdysozoa</taxon>
        <taxon>Nematoda</taxon>
        <taxon>Chromadorea</taxon>
        <taxon>Rhabditida</taxon>
        <taxon>Spirurina</taxon>
        <taxon>Spiruromorpha</taxon>
        <taxon>Filarioidea</taxon>
        <taxon>Onchocercidae</taxon>
        <taxon>Loa</taxon>
    </lineage>
</organism>
<reference evidence="1" key="1">
    <citation type="submission" date="2012-04" db="EMBL/GenBank/DDBJ databases">
        <title>The Genome Sequence of Loa loa.</title>
        <authorList>
            <consortium name="The Broad Institute Genome Sequencing Platform"/>
            <consortium name="Broad Institute Genome Sequencing Center for Infectious Disease"/>
            <person name="Nutman T.B."/>
            <person name="Fink D.L."/>
            <person name="Russ C."/>
            <person name="Young S."/>
            <person name="Zeng Q."/>
            <person name="Gargeya S."/>
            <person name="Alvarado L."/>
            <person name="Berlin A."/>
            <person name="Chapman S.B."/>
            <person name="Chen Z."/>
            <person name="Freedman E."/>
            <person name="Gellesch M."/>
            <person name="Goldberg J."/>
            <person name="Griggs A."/>
            <person name="Gujja S."/>
            <person name="Heilman E.R."/>
            <person name="Heiman D."/>
            <person name="Howarth C."/>
            <person name="Mehta T."/>
            <person name="Neiman D."/>
            <person name="Pearson M."/>
            <person name="Roberts A."/>
            <person name="Saif S."/>
            <person name="Shea T."/>
            <person name="Shenoy N."/>
            <person name="Sisk P."/>
            <person name="Stolte C."/>
            <person name="Sykes S."/>
            <person name="White J."/>
            <person name="Yandava C."/>
            <person name="Haas B."/>
            <person name="Henn M.R."/>
            <person name="Nusbaum C."/>
            <person name="Birren B."/>
        </authorList>
    </citation>
    <scope>NUCLEOTIDE SEQUENCE [LARGE SCALE GENOMIC DNA]</scope>
</reference>
<evidence type="ECO:0000313" key="1">
    <source>
        <dbReference type="EMBL" id="EFO20808.1"/>
    </source>
</evidence>
<dbReference type="CTD" id="9945104"/>
<gene>
    <name evidence="1" type="ORF">LOAG_07677</name>
</gene>
<protein>
    <submittedName>
        <fullName evidence="1">Uncharacterized protein</fullName>
    </submittedName>
</protein>
<dbReference type="KEGG" id="loa:LOAG_07677"/>
<dbReference type="GeneID" id="9945104"/>
<name>A0A1S0TVE0_LOALO</name>
<dbReference type="AlphaFoldDB" id="A0A1S0TVE0"/>
<sequence length="69" mass="7546">MGKKSFQTEMEVTGRISAESTDGSLRLKSVGNEDMQSELTMLKDNQNQHAVTDILATFVNDIDGTAKVL</sequence>
<dbReference type="RefSeq" id="XP_003143258.1">
    <property type="nucleotide sequence ID" value="XM_003143210.1"/>
</dbReference>